<sequence>MFNNRFTECFNQEMLGDLRDILILFFILYSFKLASWSATLEYNDHNSKAIIFSNISFSLVPHMVSWCILLEFGSPTHVRFFVFNQLINGTKLEANKSVDNKTKR</sequence>
<reference evidence="2" key="1">
    <citation type="journal article" date="2024" name="Proc. Natl. Acad. Sci. U.S.A.">
        <title>Extraordinary preservation of gene collinearity over three hundred million years revealed in homosporous lycophytes.</title>
        <authorList>
            <person name="Li C."/>
            <person name="Wickell D."/>
            <person name="Kuo L.Y."/>
            <person name="Chen X."/>
            <person name="Nie B."/>
            <person name="Liao X."/>
            <person name="Peng D."/>
            <person name="Ji J."/>
            <person name="Jenkins J."/>
            <person name="Williams M."/>
            <person name="Shu S."/>
            <person name="Plott C."/>
            <person name="Barry K."/>
            <person name="Rajasekar S."/>
            <person name="Grimwood J."/>
            <person name="Han X."/>
            <person name="Sun S."/>
            <person name="Hou Z."/>
            <person name="He W."/>
            <person name="Dai G."/>
            <person name="Sun C."/>
            <person name="Schmutz J."/>
            <person name="Leebens-Mack J.H."/>
            <person name="Li F.W."/>
            <person name="Wang L."/>
        </authorList>
    </citation>
    <scope>NUCLEOTIDE SEQUENCE [LARGE SCALE GENOMIC DNA]</scope>
    <source>
        <strain evidence="2">cv. PW_Plant_1</strain>
    </source>
</reference>
<comment type="caution">
    <text evidence="1">The sequence shown here is derived from an EMBL/GenBank/DDBJ whole genome shotgun (WGS) entry which is preliminary data.</text>
</comment>
<evidence type="ECO:0000313" key="2">
    <source>
        <dbReference type="Proteomes" id="UP001162992"/>
    </source>
</evidence>
<proteinExistence type="predicted"/>
<protein>
    <submittedName>
        <fullName evidence="1">Uncharacterized protein</fullName>
    </submittedName>
</protein>
<keyword evidence="2" id="KW-1185">Reference proteome</keyword>
<gene>
    <name evidence="1" type="ORF">O6H91_11G085900</name>
</gene>
<accession>A0ACC2CBG2</accession>
<organism evidence="1 2">
    <name type="scientific">Diphasiastrum complanatum</name>
    <name type="common">Issler's clubmoss</name>
    <name type="synonym">Lycopodium complanatum</name>
    <dbReference type="NCBI Taxonomy" id="34168"/>
    <lineage>
        <taxon>Eukaryota</taxon>
        <taxon>Viridiplantae</taxon>
        <taxon>Streptophyta</taxon>
        <taxon>Embryophyta</taxon>
        <taxon>Tracheophyta</taxon>
        <taxon>Lycopodiopsida</taxon>
        <taxon>Lycopodiales</taxon>
        <taxon>Lycopodiaceae</taxon>
        <taxon>Lycopodioideae</taxon>
        <taxon>Diphasiastrum</taxon>
    </lineage>
</organism>
<dbReference type="EMBL" id="CM055102">
    <property type="protein sequence ID" value="KAJ7539301.1"/>
    <property type="molecule type" value="Genomic_DNA"/>
</dbReference>
<dbReference type="Proteomes" id="UP001162992">
    <property type="component" value="Chromosome 11"/>
</dbReference>
<evidence type="ECO:0000313" key="1">
    <source>
        <dbReference type="EMBL" id="KAJ7539301.1"/>
    </source>
</evidence>
<name>A0ACC2CBG2_DIPCM</name>